<gene>
    <name evidence="4" type="ORF">SAMN05421770_101553</name>
</gene>
<keyword evidence="2" id="KW-1133">Transmembrane helix</keyword>
<feature type="transmembrane region" description="Helical" evidence="2">
    <location>
        <begin position="97"/>
        <end position="114"/>
    </location>
</feature>
<dbReference type="PROSITE" id="PS50887">
    <property type="entry name" value="GGDEF"/>
    <property type="match status" value="1"/>
</dbReference>
<evidence type="ECO:0000313" key="5">
    <source>
        <dbReference type="Proteomes" id="UP000198356"/>
    </source>
</evidence>
<dbReference type="SUPFAM" id="SSF55073">
    <property type="entry name" value="Nucleotide cyclase"/>
    <property type="match status" value="1"/>
</dbReference>
<organism evidence="4 5">
    <name type="scientific">Granulicella rosea</name>
    <dbReference type="NCBI Taxonomy" id="474952"/>
    <lineage>
        <taxon>Bacteria</taxon>
        <taxon>Pseudomonadati</taxon>
        <taxon>Acidobacteriota</taxon>
        <taxon>Terriglobia</taxon>
        <taxon>Terriglobales</taxon>
        <taxon>Acidobacteriaceae</taxon>
        <taxon>Granulicella</taxon>
    </lineage>
</organism>
<dbReference type="CDD" id="cd01949">
    <property type="entry name" value="GGDEF"/>
    <property type="match status" value="1"/>
</dbReference>
<dbReference type="InterPro" id="IPR029787">
    <property type="entry name" value="Nucleotide_cyclase"/>
</dbReference>
<feature type="transmembrane region" description="Helical" evidence="2">
    <location>
        <begin position="120"/>
        <end position="140"/>
    </location>
</feature>
<dbReference type="InterPro" id="IPR000160">
    <property type="entry name" value="GGDEF_dom"/>
</dbReference>
<feature type="region of interest" description="Disordered" evidence="1">
    <location>
        <begin position="404"/>
        <end position="426"/>
    </location>
</feature>
<sequence>MRPEQLINLPNTAALVLLIVMLLVLRHRESKLAIGSWLVAMSLVLASQVAWYFAKASGPQAIMVHTFRLCADMLAGVVLLLFTGWQDEGRSGQTKLLAWNAVPFLALELLYGLQVYRPEVFVACAAGGAVVCLAVGFALCRRWPYVVWQLLLWCAVGAFGANGNFRAAAYWGLGFVYSRAAFHLWFRLGRGQLGRLMVVGSLAVWSTSFFLHPWLLQIATLRPLAESIWAMQRFAVPIGMLVILLEDAMRENKLLALHDQLTGLPNRRFMEQSLLAAVQSGRAGVLLLDLNGFKAVNDRHGHLAGDLLLRQIAVRLRRLADAEDTVVRMGGDEYLIVSNHDLESLALAVRAAVREPVRIDEEVTVSVQASVGTASFPEDTGRARGEDAVTELIRVADRRMYAAKESGKANRGLIGTNDRRTTPRSA</sequence>
<dbReference type="InterPro" id="IPR052163">
    <property type="entry name" value="DGC-Regulatory_Protein"/>
</dbReference>
<evidence type="ECO:0000259" key="3">
    <source>
        <dbReference type="PROSITE" id="PS50887"/>
    </source>
</evidence>
<keyword evidence="2" id="KW-0812">Transmembrane</keyword>
<dbReference type="Pfam" id="PF00990">
    <property type="entry name" value="GGDEF"/>
    <property type="match status" value="1"/>
</dbReference>
<dbReference type="PANTHER" id="PTHR46663:SF2">
    <property type="entry name" value="GGDEF DOMAIN-CONTAINING PROTEIN"/>
    <property type="match status" value="1"/>
</dbReference>
<feature type="transmembrane region" description="Helical" evidence="2">
    <location>
        <begin position="193"/>
        <end position="215"/>
    </location>
</feature>
<dbReference type="SMART" id="SM00267">
    <property type="entry name" value="GGDEF"/>
    <property type="match status" value="1"/>
</dbReference>
<feature type="transmembrane region" description="Helical" evidence="2">
    <location>
        <begin position="32"/>
        <end position="54"/>
    </location>
</feature>
<evidence type="ECO:0000256" key="2">
    <source>
        <dbReference type="SAM" id="Phobius"/>
    </source>
</evidence>
<feature type="transmembrane region" description="Helical" evidence="2">
    <location>
        <begin position="145"/>
        <end position="162"/>
    </location>
</feature>
<reference evidence="4 5" key="1">
    <citation type="submission" date="2017-06" db="EMBL/GenBank/DDBJ databases">
        <authorList>
            <person name="Kim H.J."/>
            <person name="Triplett B.A."/>
        </authorList>
    </citation>
    <scope>NUCLEOTIDE SEQUENCE [LARGE SCALE GENOMIC DNA]</scope>
    <source>
        <strain evidence="4 5">DSM 18704</strain>
    </source>
</reference>
<feature type="transmembrane region" description="Helical" evidence="2">
    <location>
        <begin position="66"/>
        <end position="85"/>
    </location>
</feature>
<name>A0A239DNY9_9BACT</name>
<dbReference type="PANTHER" id="PTHR46663">
    <property type="entry name" value="DIGUANYLATE CYCLASE DGCT-RELATED"/>
    <property type="match status" value="1"/>
</dbReference>
<dbReference type="Gene3D" id="3.30.70.270">
    <property type="match status" value="1"/>
</dbReference>
<dbReference type="Proteomes" id="UP000198356">
    <property type="component" value="Unassembled WGS sequence"/>
</dbReference>
<dbReference type="RefSeq" id="WP_176441547.1">
    <property type="nucleotide sequence ID" value="NZ_FZOU01000001.1"/>
</dbReference>
<feature type="transmembrane region" description="Helical" evidence="2">
    <location>
        <begin position="168"/>
        <end position="186"/>
    </location>
</feature>
<feature type="domain" description="GGDEF" evidence="3">
    <location>
        <begin position="281"/>
        <end position="416"/>
    </location>
</feature>
<dbReference type="AlphaFoldDB" id="A0A239DNY9"/>
<evidence type="ECO:0000313" key="4">
    <source>
        <dbReference type="EMBL" id="SNS33608.1"/>
    </source>
</evidence>
<keyword evidence="5" id="KW-1185">Reference proteome</keyword>
<feature type="compositionally biased region" description="Basic and acidic residues" evidence="1">
    <location>
        <begin position="417"/>
        <end position="426"/>
    </location>
</feature>
<proteinExistence type="predicted"/>
<feature type="transmembrane region" description="Helical" evidence="2">
    <location>
        <begin position="227"/>
        <end position="245"/>
    </location>
</feature>
<evidence type="ECO:0000256" key="1">
    <source>
        <dbReference type="SAM" id="MobiDB-lite"/>
    </source>
</evidence>
<feature type="transmembrane region" description="Helical" evidence="2">
    <location>
        <begin position="6"/>
        <end position="25"/>
    </location>
</feature>
<protein>
    <submittedName>
        <fullName evidence="4">Diguanylate cyclase (GGDEF) domain-containing protein</fullName>
    </submittedName>
</protein>
<dbReference type="InterPro" id="IPR043128">
    <property type="entry name" value="Rev_trsase/Diguanyl_cyclase"/>
</dbReference>
<keyword evidence="2" id="KW-0472">Membrane</keyword>
<dbReference type="EMBL" id="FZOU01000001">
    <property type="protein sequence ID" value="SNS33608.1"/>
    <property type="molecule type" value="Genomic_DNA"/>
</dbReference>
<dbReference type="NCBIfam" id="TIGR00254">
    <property type="entry name" value="GGDEF"/>
    <property type="match status" value="1"/>
</dbReference>
<accession>A0A239DNY9</accession>